<keyword evidence="2" id="KW-1185">Reference proteome</keyword>
<sequence length="422" mass="45557">MAIRRVLAFAAVLLAREVCAQNLTQDQLNAVKDRLAESAKQSWELGTRAQALTELDTPSFSVLTVNADVPPSTSAPDSLNEVLDIAKNAVSTRPTSLSGPQPLFANSAAGDPPSVGVSVLIANWTGRGQQDSLDYAGAAKDQLEFLFNSVPHTDDGAISHRVEKLQLWSDFVAMVPPFLAYYGVVTANQSLVEEGYKQIKLYRSYLQDTSARGLWHHIVMGNNGTDPGHWSTGNAWAAIGILRVLGTIQRSQFSNQMKNEKKDLINWASEIHSGMYAHLRSSGLFGNYVDDDSTFDDGSSTALLASSVYRLALFANVHTFVPMAEQSRQALFATADPSSNNGSSLVHFSSDGWLTPVVNPENVGKEGSHSPEGQAFVVQLDAAYRDWLDAGSPGKNAASHPGADLTRWWVILLAILTGTALL</sequence>
<name>A0ACB8TXZ8_9APHY</name>
<dbReference type="Proteomes" id="UP001055072">
    <property type="component" value="Unassembled WGS sequence"/>
</dbReference>
<accession>A0ACB8TXZ8</accession>
<evidence type="ECO:0000313" key="2">
    <source>
        <dbReference type="Proteomes" id="UP001055072"/>
    </source>
</evidence>
<keyword evidence="1" id="KW-0326">Glycosidase</keyword>
<organism evidence="1 2">
    <name type="scientific">Irpex rosettiformis</name>
    <dbReference type="NCBI Taxonomy" id="378272"/>
    <lineage>
        <taxon>Eukaryota</taxon>
        <taxon>Fungi</taxon>
        <taxon>Dikarya</taxon>
        <taxon>Basidiomycota</taxon>
        <taxon>Agaricomycotina</taxon>
        <taxon>Agaricomycetes</taxon>
        <taxon>Polyporales</taxon>
        <taxon>Irpicaceae</taxon>
        <taxon>Irpex</taxon>
    </lineage>
</organism>
<comment type="caution">
    <text evidence="1">The sequence shown here is derived from an EMBL/GenBank/DDBJ whole genome shotgun (WGS) entry which is preliminary data.</text>
</comment>
<gene>
    <name evidence="1" type="ORF">BDY19DRAFT_1074408</name>
</gene>
<keyword evidence="1" id="KW-0378">Hydrolase</keyword>
<protein>
    <submittedName>
        <fullName evidence="1">Six-hairpin glycosidase</fullName>
    </submittedName>
</protein>
<reference evidence="1" key="1">
    <citation type="journal article" date="2021" name="Environ. Microbiol.">
        <title>Gene family expansions and transcriptome signatures uncover fungal adaptations to wood decay.</title>
        <authorList>
            <person name="Hage H."/>
            <person name="Miyauchi S."/>
            <person name="Viragh M."/>
            <person name="Drula E."/>
            <person name="Min B."/>
            <person name="Chaduli D."/>
            <person name="Navarro D."/>
            <person name="Favel A."/>
            <person name="Norest M."/>
            <person name="Lesage-Meessen L."/>
            <person name="Balint B."/>
            <person name="Merenyi Z."/>
            <person name="de Eugenio L."/>
            <person name="Morin E."/>
            <person name="Martinez A.T."/>
            <person name="Baldrian P."/>
            <person name="Stursova M."/>
            <person name="Martinez M.J."/>
            <person name="Novotny C."/>
            <person name="Magnuson J.K."/>
            <person name="Spatafora J.W."/>
            <person name="Maurice S."/>
            <person name="Pangilinan J."/>
            <person name="Andreopoulos W."/>
            <person name="LaButti K."/>
            <person name="Hundley H."/>
            <person name="Na H."/>
            <person name="Kuo A."/>
            <person name="Barry K."/>
            <person name="Lipzen A."/>
            <person name="Henrissat B."/>
            <person name="Riley R."/>
            <person name="Ahrendt S."/>
            <person name="Nagy L.G."/>
            <person name="Grigoriev I.V."/>
            <person name="Martin F."/>
            <person name="Rosso M.N."/>
        </authorList>
    </citation>
    <scope>NUCLEOTIDE SEQUENCE</scope>
    <source>
        <strain evidence="1">CBS 384.51</strain>
    </source>
</reference>
<evidence type="ECO:0000313" key="1">
    <source>
        <dbReference type="EMBL" id="KAI0086828.1"/>
    </source>
</evidence>
<dbReference type="EMBL" id="MU274921">
    <property type="protein sequence ID" value="KAI0086828.1"/>
    <property type="molecule type" value="Genomic_DNA"/>
</dbReference>
<proteinExistence type="predicted"/>